<keyword evidence="1" id="KW-0812">Transmembrane</keyword>
<dbReference type="InterPro" id="IPR007047">
    <property type="entry name" value="Flp_Fap"/>
</dbReference>
<dbReference type="Proteomes" id="UP001139485">
    <property type="component" value="Unassembled WGS sequence"/>
</dbReference>
<dbReference type="EMBL" id="JAMOIL010000021">
    <property type="protein sequence ID" value="MCM0621669.1"/>
    <property type="molecule type" value="Genomic_DNA"/>
</dbReference>
<dbReference type="Pfam" id="PF04964">
    <property type="entry name" value="Flp_Fap"/>
    <property type="match status" value="1"/>
</dbReference>
<dbReference type="RefSeq" id="WP_250056446.1">
    <property type="nucleotide sequence ID" value="NZ_JAMJPH010000029.1"/>
</dbReference>
<accession>A0A9X2IGK7</accession>
<comment type="caution">
    <text evidence="2">The sequence shown here is derived from an EMBL/GenBank/DDBJ whole genome shotgun (WGS) entry which is preliminary data.</text>
</comment>
<keyword evidence="1" id="KW-0472">Membrane</keyword>
<evidence type="ECO:0000256" key="1">
    <source>
        <dbReference type="SAM" id="Phobius"/>
    </source>
</evidence>
<organism evidence="2 3">
    <name type="scientific">Nocardioides bruguierae</name>
    <dbReference type="NCBI Taxonomy" id="2945102"/>
    <lineage>
        <taxon>Bacteria</taxon>
        <taxon>Bacillati</taxon>
        <taxon>Actinomycetota</taxon>
        <taxon>Actinomycetes</taxon>
        <taxon>Propionibacteriales</taxon>
        <taxon>Nocardioidaceae</taxon>
        <taxon>Nocardioides</taxon>
    </lineage>
</organism>
<dbReference type="AlphaFoldDB" id="A0A9X2IGK7"/>
<proteinExistence type="predicted"/>
<evidence type="ECO:0000313" key="3">
    <source>
        <dbReference type="Proteomes" id="UP001139485"/>
    </source>
</evidence>
<gene>
    <name evidence="2" type="ORF">M8330_15350</name>
</gene>
<protein>
    <submittedName>
        <fullName evidence="2">Flp family type IVb pilin</fullName>
    </submittedName>
</protein>
<sequence length="67" mass="6846">MVTYLSALIALHLPVRDEERGASAVEYGLLIAGIAAIIAVAVFAFGDTLSGLFDSTGDCVGGDRTAC</sequence>
<name>A0A9X2IGK7_9ACTN</name>
<keyword evidence="3" id="KW-1185">Reference proteome</keyword>
<keyword evidence="1" id="KW-1133">Transmembrane helix</keyword>
<evidence type="ECO:0000313" key="2">
    <source>
        <dbReference type="EMBL" id="MCM0621669.1"/>
    </source>
</evidence>
<feature type="transmembrane region" description="Helical" evidence="1">
    <location>
        <begin position="27"/>
        <end position="46"/>
    </location>
</feature>
<reference evidence="2" key="1">
    <citation type="submission" date="2022-05" db="EMBL/GenBank/DDBJ databases">
        <authorList>
            <person name="Tuo L."/>
        </authorList>
    </citation>
    <scope>NUCLEOTIDE SEQUENCE</scope>
    <source>
        <strain evidence="2">BSK12Z-4</strain>
    </source>
</reference>